<dbReference type="Proteomes" id="UP000472268">
    <property type="component" value="Chromosome 12"/>
</dbReference>
<comment type="similarity">
    <text evidence="3">Belongs to the HDGF family.</text>
</comment>
<evidence type="ECO:0000256" key="11">
    <source>
        <dbReference type="ARBA" id="ARBA00023172"/>
    </source>
</evidence>
<dbReference type="CDD" id="cd20149">
    <property type="entry name" value="PWWP_HDGFL2"/>
    <property type="match status" value="1"/>
</dbReference>
<dbReference type="SUPFAM" id="SSF63748">
    <property type="entry name" value="Tudor/PWWP/MBT"/>
    <property type="match status" value="1"/>
</dbReference>
<dbReference type="InterPro" id="IPR000313">
    <property type="entry name" value="PWWP_dom"/>
</dbReference>
<evidence type="ECO:0000256" key="7">
    <source>
        <dbReference type="ARBA" id="ARBA00022553"/>
    </source>
</evidence>
<keyword evidence="13" id="KW-0539">Nucleus</keyword>
<keyword evidence="11" id="KW-0233">DNA recombination</keyword>
<reference evidence="17" key="3">
    <citation type="submission" date="2025-09" db="UniProtKB">
        <authorList>
            <consortium name="Ensembl"/>
        </authorList>
    </citation>
    <scope>IDENTIFICATION</scope>
</reference>
<dbReference type="GO" id="GO:0061628">
    <property type="term" value="F:histone H3K27me3 reader activity"/>
    <property type="evidence" value="ECO:0007669"/>
    <property type="project" value="TreeGrafter"/>
</dbReference>
<evidence type="ECO:0000256" key="15">
    <source>
        <dbReference type="SAM" id="MobiDB-lite"/>
    </source>
</evidence>
<dbReference type="FunFam" id="1.20.930.10:FF:000009">
    <property type="entry name" value="Hepatoma-derived growth factor-related protein 2"/>
    <property type="match status" value="1"/>
</dbReference>
<feature type="compositionally biased region" description="Basic and acidic residues" evidence="15">
    <location>
        <begin position="456"/>
        <end position="469"/>
    </location>
</feature>
<evidence type="ECO:0000256" key="3">
    <source>
        <dbReference type="ARBA" id="ARBA00005309"/>
    </source>
</evidence>
<protein>
    <recommendedName>
        <fullName evidence="14">Hepatoma-derived growth factor-related protein 2</fullName>
    </recommendedName>
</protein>
<dbReference type="GO" id="GO:0006281">
    <property type="term" value="P:DNA repair"/>
    <property type="evidence" value="ECO:0007669"/>
    <property type="project" value="UniProtKB-KW"/>
</dbReference>
<keyword evidence="10" id="KW-0175">Coiled coil</keyword>
<sequence>MPHAFKPGDLVFAKMKGYPHWPARIDDIADGAVKPPPNKYPIFFFGTHETAFLGPKDLFPYDKCKDKYGKPNKRKGFNEGLWEIQNNPHASYSAPLPVSSSDSEAPEADPAGGSEDEVRGVMAVTTVTATAASDRMESDSDSDKSSDNSGLKRKAAALKMSVSKRARKASSDLDQASVSPSEEENSESSSESEKTSDQDFTPEKKAVVRGPRRGPPAGRKKKVEVLGVCPVPACLPAGTPETPLCRQPLSVVRKERRRERERGEAPAGGSGGSSGDEPGDEDEPVRKQRGRKGRGRGPQSSSDSGPEAEPQREVRPAGGPGGGRGQGSCVWLRRPPKVERTRKRSEGFPPDRKAEKKKEPSVEEKLQKLHSEIKFALKVDNPDVKRCLNALEELGTLQVTSQILQKNTDVVATLKKIRRYKANKEVMEKAAEVYTRLKSRVLGPKIEAIQKAARTGTEKERAEAEKAEEALAGEEAPAERAEDELSTDLSAPVNGEATSQKGESTEDKEQEEGQNSEEGPGCGSSEEPLHNDSVREAPGLDVPGKERARARMDSESLDEEDS</sequence>
<feature type="compositionally biased region" description="Basic and acidic residues" evidence="15">
    <location>
        <begin position="191"/>
        <end position="206"/>
    </location>
</feature>
<evidence type="ECO:0000256" key="1">
    <source>
        <dbReference type="ARBA" id="ARBA00004123"/>
    </source>
</evidence>
<keyword evidence="6" id="KW-0517">Myogenesis</keyword>
<evidence type="ECO:0000256" key="6">
    <source>
        <dbReference type="ARBA" id="ARBA00022541"/>
    </source>
</evidence>
<keyword evidence="4" id="KW-0963">Cytoplasm</keyword>
<evidence type="ECO:0000256" key="5">
    <source>
        <dbReference type="ARBA" id="ARBA00022499"/>
    </source>
</evidence>
<dbReference type="SMART" id="SM00293">
    <property type="entry name" value="PWWP"/>
    <property type="match status" value="1"/>
</dbReference>
<dbReference type="GO" id="GO:0005634">
    <property type="term" value="C:nucleus"/>
    <property type="evidence" value="ECO:0007669"/>
    <property type="project" value="UniProtKB-SubCell"/>
</dbReference>
<dbReference type="PANTHER" id="PTHR12550">
    <property type="entry name" value="HEPATOMA-DERIVED GROWTH FACTOR-RELATED"/>
    <property type="match status" value="1"/>
</dbReference>
<keyword evidence="8" id="KW-0227">DNA damage</keyword>
<dbReference type="FunFam" id="2.30.30.140:FF:000017">
    <property type="entry name" value="hepatoma-derived growth factor isoform X1"/>
    <property type="match status" value="1"/>
</dbReference>
<keyword evidence="7" id="KW-0597">Phosphoprotein</keyword>
<reference evidence="17" key="2">
    <citation type="submission" date="2025-08" db="UniProtKB">
        <authorList>
            <consortium name="Ensembl"/>
        </authorList>
    </citation>
    <scope>IDENTIFICATION</scope>
</reference>
<evidence type="ECO:0000313" key="18">
    <source>
        <dbReference type="Proteomes" id="UP000472268"/>
    </source>
</evidence>
<dbReference type="PROSITE" id="PS50812">
    <property type="entry name" value="PWWP"/>
    <property type="match status" value="1"/>
</dbReference>
<dbReference type="Pfam" id="PF00855">
    <property type="entry name" value="PWWP"/>
    <property type="match status" value="1"/>
</dbReference>
<feature type="domain" description="PWWP" evidence="16">
    <location>
        <begin position="7"/>
        <end position="64"/>
    </location>
</feature>
<feature type="compositionally biased region" description="Low complexity" evidence="15">
    <location>
        <begin position="123"/>
        <end position="133"/>
    </location>
</feature>
<comment type="subcellular location">
    <subcellularLocation>
        <location evidence="2">Cytoplasm</location>
    </subcellularLocation>
    <subcellularLocation>
        <location evidence="1">Nucleus</location>
    </subcellularLocation>
</comment>
<accession>A0A673UVA2</accession>
<dbReference type="PANTHER" id="PTHR12550:SF18">
    <property type="entry name" value="HEPATOMA-DERIVED GROWTH FACTOR-RELATED PROTEIN 2"/>
    <property type="match status" value="1"/>
</dbReference>
<evidence type="ECO:0000256" key="9">
    <source>
        <dbReference type="ARBA" id="ARBA00022843"/>
    </source>
</evidence>
<dbReference type="GO" id="GO:0062072">
    <property type="term" value="F:histone H3K9me2/3 reader activity"/>
    <property type="evidence" value="ECO:0007669"/>
    <property type="project" value="TreeGrafter"/>
</dbReference>
<feature type="region of interest" description="Disordered" evidence="15">
    <location>
        <begin position="445"/>
        <end position="562"/>
    </location>
</feature>
<dbReference type="InterPro" id="IPR035441">
    <property type="entry name" value="TFIIS/LEDGF_dom_sf"/>
</dbReference>
<reference evidence="17 18" key="1">
    <citation type="submission" date="2019-05" db="EMBL/GenBank/DDBJ databases">
        <title>A Chromosome-scale Meerkat (S. suricatta) Genome Assembly.</title>
        <authorList>
            <person name="Dudchenko O."/>
            <person name="Lieberman Aiden E."/>
            <person name="Tung J."/>
            <person name="Barreiro L.B."/>
            <person name="Clutton-Brock T.H."/>
        </authorList>
    </citation>
    <scope>NUCLEOTIDE SEQUENCE [LARGE SCALE GENOMIC DNA]</scope>
</reference>
<dbReference type="SUPFAM" id="SSF140576">
    <property type="entry name" value="HIV integrase-binding domain"/>
    <property type="match status" value="1"/>
</dbReference>
<evidence type="ECO:0000313" key="17">
    <source>
        <dbReference type="Ensembl" id="ENSSSUP00005025232.1"/>
    </source>
</evidence>
<name>A0A673UVA2_SURSU</name>
<evidence type="ECO:0000256" key="2">
    <source>
        <dbReference type="ARBA" id="ARBA00004496"/>
    </source>
</evidence>
<dbReference type="GO" id="GO:0007517">
    <property type="term" value="P:muscle organ development"/>
    <property type="evidence" value="ECO:0007669"/>
    <property type="project" value="UniProtKB-KW"/>
</dbReference>
<dbReference type="Pfam" id="PF11467">
    <property type="entry name" value="LEDGF"/>
    <property type="match status" value="1"/>
</dbReference>
<dbReference type="GO" id="GO:0006310">
    <property type="term" value="P:DNA recombination"/>
    <property type="evidence" value="ECO:0007669"/>
    <property type="project" value="UniProtKB-KW"/>
</dbReference>
<dbReference type="AlphaFoldDB" id="A0A673UVA2"/>
<keyword evidence="18" id="KW-1185">Reference proteome</keyword>
<dbReference type="GO" id="GO:0005737">
    <property type="term" value="C:cytoplasm"/>
    <property type="evidence" value="ECO:0007669"/>
    <property type="project" value="UniProtKB-SubCell"/>
</dbReference>
<proteinExistence type="inferred from homology"/>
<evidence type="ECO:0000256" key="12">
    <source>
        <dbReference type="ARBA" id="ARBA00023204"/>
    </source>
</evidence>
<keyword evidence="12" id="KW-0234">DNA repair</keyword>
<feature type="compositionally biased region" description="Basic and acidic residues" evidence="15">
    <location>
        <begin position="336"/>
        <end position="364"/>
    </location>
</feature>
<dbReference type="InterPro" id="IPR021567">
    <property type="entry name" value="LEDGF_IBD"/>
</dbReference>
<feature type="compositionally biased region" description="Low complexity" evidence="15">
    <location>
        <begin position="516"/>
        <end position="526"/>
    </location>
</feature>
<gene>
    <name evidence="17" type="primary">HDGFL2</name>
</gene>
<feature type="region of interest" description="Disordered" evidence="15">
    <location>
        <begin position="92"/>
        <end position="364"/>
    </location>
</feature>
<feature type="compositionally biased region" description="Basic residues" evidence="15">
    <location>
        <begin position="151"/>
        <end position="168"/>
    </location>
</feature>
<keyword evidence="5" id="KW-1017">Isopeptide bond</keyword>
<evidence type="ECO:0000256" key="10">
    <source>
        <dbReference type="ARBA" id="ARBA00023054"/>
    </source>
</evidence>
<evidence type="ECO:0000256" key="4">
    <source>
        <dbReference type="ARBA" id="ARBA00022490"/>
    </source>
</evidence>
<dbReference type="Ensembl" id="ENSSSUT00005028864.1">
    <property type="protein sequence ID" value="ENSSSUP00005025232.1"/>
    <property type="gene ID" value="ENSSSUG00005016307.1"/>
</dbReference>
<feature type="compositionally biased region" description="Basic and acidic residues" evidence="15">
    <location>
        <begin position="134"/>
        <end position="146"/>
    </location>
</feature>
<dbReference type="InterPro" id="IPR036218">
    <property type="entry name" value="HIVI-bd_sf"/>
</dbReference>
<dbReference type="Gene3D" id="1.20.930.10">
    <property type="entry name" value="Conserved domain common to transcription factors TFIIS, elongin A, CRSP70"/>
    <property type="match status" value="1"/>
</dbReference>
<dbReference type="Gene3D" id="2.30.30.140">
    <property type="match status" value="1"/>
</dbReference>
<evidence type="ECO:0000256" key="13">
    <source>
        <dbReference type="ARBA" id="ARBA00023242"/>
    </source>
</evidence>
<organism evidence="17 18">
    <name type="scientific">Suricata suricatta</name>
    <name type="common">Meerkat</name>
    <dbReference type="NCBI Taxonomy" id="37032"/>
    <lineage>
        <taxon>Eukaryota</taxon>
        <taxon>Metazoa</taxon>
        <taxon>Chordata</taxon>
        <taxon>Craniata</taxon>
        <taxon>Vertebrata</taxon>
        <taxon>Euteleostomi</taxon>
        <taxon>Mammalia</taxon>
        <taxon>Eutheria</taxon>
        <taxon>Laurasiatheria</taxon>
        <taxon>Carnivora</taxon>
        <taxon>Feliformia</taxon>
        <taxon>Herpestidae</taxon>
        <taxon>Suricata</taxon>
    </lineage>
</organism>
<evidence type="ECO:0000259" key="16">
    <source>
        <dbReference type="PROSITE" id="PS50812"/>
    </source>
</evidence>
<feature type="compositionally biased region" description="Basic and acidic residues" evidence="15">
    <location>
        <begin position="543"/>
        <end position="554"/>
    </location>
</feature>
<evidence type="ECO:0000256" key="8">
    <source>
        <dbReference type="ARBA" id="ARBA00022763"/>
    </source>
</evidence>
<feature type="compositionally biased region" description="Acidic residues" evidence="15">
    <location>
        <begin position="506"/>
        <end position="515"/>
    </location>
</feature>
<keyword evidence="9" id="KW-0832">Ubl conjugation</keyword>
<evidence type="ECO:0000256" key="14">
    <source>
        <dbReference type="ARBA" id="ARBA00039350"/>
    </source>
</evidence>